<accession>A0A484MWX8</accession>
<keyword evidence="2" id="KW-1185">Reference proteome</keyword>
<sequence>MMMTLLHVDELSYEDGDDAESSKTVKCVVYGKECWTATLLPYVITSDWRDPIKSSSRTLSFKLWVLPTIFTASFSQGSNTFGVKLAFILIQYEQW</sequence>
<evidence type="ECO:0000313" key="2">
    <source>
        <dbReference type="Proteomes" id="UP000595140"/>
    </source>
</evidence>
<evidence type="ECO:0000313" key="1">
    <source>
        <dbReference type="EMBL" id="VFQ92314.1"/>
    </source>
</evidence>
<organism evidence="1 2">
    <name type="scientific">Cuscuta campestris</name>
    <dbReference type="NCBI Taxonomy" id="132261"/>
    <lineage>
        <taxon>Eukaryota</taxon>
        <taxon>Viridiplantae</taxon>
        <taxon>Streptophyta</taxon>
        <taxon>Embryophyta</taxon>
        <taxon>Tracheophyta</taxon>
        <taxon>Spermatophyta</taxon>
        <taxon>Magnoliopsida</taxon>
        <taxon>eudicotyledons</taxon>
        <taxon>Gunneridae</taxon>
        <taxon>Pentapetalae</taxon>
        <taxon>asterids</taxon>
        <taxon>lamiids</taxon>
        <taxon>Solanales</taxon>
        <taxon>Convolvulaceae</taxon>
        <taxon>Cuscuteae</taxon>
        <taxon>Cuscuta</taxon>
        <taxon>Cuscuta subgen. Grammica</taxon>
        <taxon>Cuscuta sect. Cleistogrammica</taxon>
    </lineage>
</organism>
<dbReference type="Proteomes" id="UP000595140">
    <property type="component" value="Unassembled WGS sequence"/>
</dbReference>
<proteinExistence type="predicted"/>
<reference evidence="1 2" key="1">
    <citation type="submission" date="2018-04" db="EMBL/GenBank/DDBJ databases">
        <authorList>
            <person name="Vogel A."/>
        </authorList>
    </citation>
    <scope>NUCLEOTIDE SEQUENCE [LARGE SCALE GENOMIC DNA]</scope>
</reference>
<dbReference type="EMBL" id="OOIL02004481">
    <property type="protein sequence ID" value="VFQ92314.1"/>
    <property type="molecule type" value="Genomic_DNA"/>
</dbReference>
<dbReference type="AlphaFoldDB" id="A0A484MWX8"/>
<gene>
    <name evidence="1" type="ORF">CCAM_LOCUS34090</name>
</gene>
<name>A0A484MWX8_9ASTE</name>
<protein>
    <submittedName>
        <fullName evidence="1">Uncharacterized protein</fullName>
    </submittedName>
</protein>